<keyword evidence="5" id="KW-0282">Flagellum</keyword>
<dbReference type="InterPro" id="IPR003409">
    <property type="entry name" value="MORN"/>
</dbReference>
<keyword evidence="10" id="KW-1133">Transmembrane helix</keyword>
<evidence type="ECO:0000313" key="11">
    <source>
        <dbReference type="EMBL" id="SOV76791.1"/>
    </source>
</evidence>
<comment type="subcellular location">
    <subcellularLocation>
        <location evidence="1">Cell projection</location>
        <location evidence="1">Cilium</location>
        <location evidence="1">Flagellum</location>
    </subcellularLocation>
    <subcellularLocation>
        <location evidence="2">Cytoplasm</location>
        <location evidence="2">Cytoskeleton</location>
        <location evidence="2">Cilium axoneme</location>
    </subcellularLocation>
</comment>
<dbReference type="Pfam" id="PF02493">
    <property type="entry name" value="MORN"/>
    <property type="match status" value="5"/>
</dbReference>
<keyword evidence="6" id="KW-0969">Cilium</keyword>
<evidence type="ECO:0000256" key="4">
    <source>
        <dbReference type="ARBA" id="ARBA00022737"/>
    </source>
</evidence>
<dbReference type="Proteomes" id="UP000240500">
    <property type="component" value="Chromosome 5"/>
</dbReference>
<evidence type="ECO:0008006" key="13">
    <source>
        <dbReference type="Google" id="ProtNLM"/>
    </source>
</evidence>
<evidence type="ECO:0000256" key="10">
    <source>
        <dbReference type="SAM" id="Phobius"/>
    </source>
</evidence>
<dbReference type="PANTHER" id="PTHR46613">
    <property type="entry name" value="RADIAL SPOKE HEAD 10 HOMOLOG B-RELATED"/>
    <property type="match status" value="1"/>
</dbReference>
<reference evidence="11 12" key="1">
    <citation type="submission" date="2016-09" db="EMBL/GenBank/DDBJ databases">
        <authorList>
            <consortium name="Pathogen Informatics"/>
        </authorList>
    </citation>
    <scope>NUCLEOTIDE SEQUENCE [LARGE SCALE GENOMIC DNA]</scope>
</reference>
<proteinExistence type="predicted"/>
<dbReference type="GO" id="GO:0031514">
    <property type="term" value="C:motile cilium"/>
    <property type="evidence" value="ECO:0007669"/>
    <property type="project" value="UniProtKB-SubCell"/>
</dbReference>
<evidence type="ECO:0000256" key="9">
    <source>
        <dbReference type="SAM" id="MobiDB-lite"/>
    </source>
</evidence>
<keyword evidence="4" id="KW-0677">Repeat</keyword>
<evidence type="ECO:0000256" key="5">
    <source>
        <dbReference type="ARBA" id="ARBA00022846"/>
    </source>
</evidence>
<dbReference type="SUPFAM" id="SSF82185">
    <property type="entry name" value="Histone H3 K4-specific methyltransferase SET7/9 N-terminal domain"/>
    <property type="match status" value="2"/>
</dbReference>
<keyword evidence="7" id="KW-0206">Cytoskeleton</keyword>
<dbReference type="VEuPathDB" id="PlasmoDB:PRG01_0514000"/>
<sequence>MYKPNSTNNTTLSLLLYNDIIQYWIWFFLKDEKGNKNDSVHLTSQQSLDLHNIKLYNNTFCGLAKFDNYSCPYFYPNIRIRNNNKKEYSGIFTKRELTGYGQIQSKHFIYKGYIYRGKKNKVGKNIFRNKNNSKLIYKGSWKNNKRHGYGKIRLYNNINNDHNDHNDNNDNNNNYYYYKKKKKIYLYKGYFKNNQRYFYGIQYYKDGSYYVGFWKKNKKWGYGKMTWIKKKKYRINYSNSGDTKIKDIENNEMSYINNKVYSIKNEDNTLYNKKKCFFFVHSIYVGQWKNDKEEGYGKFFWFKKRKKNINKNRIKPFEENINTYDNKDDTYRNNNIIYHNGSYDSYEGYWKKGKRSGYGIFNYYNGKKYIGMWKNNKKHGYGYLINVNNIINLCFYKQNKLIYEFAKNKIYVLNNLYTNNTLCNVINLSYFKNYYNIKNKKLENLYKIIYENFSFLIHIYNVYKIKNTMNINSNTYNQYIKKKRHSNNNKKFYYNSFTLLNLWNMFYKSHIFDIHFSRYSLNNLVIDHLSGVDEGGENCFFQQNEDATEKFGFLFNEKDFIIKLFTSFDCLPNISTNKNEHEGEHKGEHKGEHGSKRLIHKDNITIVNTPNNFIIHNNTSQKSITYDTYKHKTHLCSSNNKIQNIYSRNYLHCLYQYFIFNMDLCLLKDCTNFYIYHFKHSFYKQANYILLKSILFFIVKYNNVEKENIHFLYYVLCSMLITTIPLLYPFMDILCKYEKNTKKFKDNNIYKFLYLHMYYRQCDDNNNNNNNNNNKNNNNKNNNNKNNNNVEFMSYMKKITDYLFLRKYYIHDEKRIITFHSFILTLVHIDIRIGYDKMREQKNLYYLIQLLKDHAPWGKYKENEEQDIIQQIKTKKYFNFYTYRYIKKINNNNNKKTSYHYKEKEIDGITYIINVKKKNNNKNKRNIIKKKNTTKFVKNYKINNIHMWNHFFPIYYHNTILYKFCPKIKKNNKKKTCKFCLKRIKFYLKNKNLYEQELRNILENFVYYYILFFLIFKKKQKCISIFSMKLNVSIKLKNILKFCCDLNIMTKYNNNHNMNCVNLSSLKKKKIYTKKIKYGDIYNNPSYHIIFQTDAHENNKNGKILLSSSSSSLNIEHNNIIEIKKEQIILNDQVKKYNQNIYTCHKNDEQHNKNDCMCKQINSFPINPNENYDHNIYTIKRNHYKNRKYFHHKVEENIQKMSHQFCLSFFEVLSMFSKILIPQRIHLIQEPLIEIYLKRLKKKKKLRKIQKHVLKNNILHYYMILKKQKDKYTNQYYKCTKNNICHNNKLVANKLIYNTNKTIYSSIHQKIVFQTFINILNKKEKELFSHQINEQHSSTLQKESQILKKEIIPSTHDDISSIKKTKTKTNKKKKREKEKEINPVSNINNSNINKQIKTNDIHNKETYNNKLNTNNNLYTTLFYLPKNQYIKTPIYCFRKYIFSHKNYMNILDFYNTYITPYEFITFFLKFVQKIKRKKKIQAPYNDVLFFFIFHVLIYKSFQLVKKKEKKKKKNIYI</sequence>
<protein>
    <recommendedName>
        <fullName evidence="13">MORN repeat protein</fullName>
    </recommendedName>
</protein>
<dbReference type="GO" id="GO:0005930">
    <property type="term" value="C:axoneme"/>
    <property type="evidence" value="ECO:0007669"/>
    <property type="project" value="UniProtKB-SubCell"/>
</dbReference>
<accession>A0A2P9D6V3</accession>
<evidence type="ECO:0000256" key="7">
    <source>
        <dbReference type="ARBA" id="ARBA00023212"/>
    </source>
</evidence>
<keyword evidence="8" id="KW-0966">Cell projection</keyword>
<keyword evidence="10" id="KW-0812">Transmembrane</keyword>
<evidence type="ECO:0000256" key="3">
    <source>
        <dbReference type="ARBA" id="ARBA00022490"/>
    </source>
</evidence>
<organism evidence="11 12">
    <name type="scientific">Plasmodium reichenowi</name>
    <dbReference type="NCBI Taxonomy" id="5854"/>
    <lineage>
        <taxon>Eukaryota</taxon>
        <taxon>Sar</taxon>
        <taxon>Alveolata</taxon>
        <taxon>Apicomplexa</taxon>
        <taxon>Aconoidasida</taxon>
        <taxon>Haemosporida</taxon>
        <taxon>Plasmodiidae</taxon>
        <taxon>Plasmodium</taxon>
        <taxon>Plasmodium (Laverania)</taxon>
    </lineage>
</organism>
<name>A0A2P9D6V3_PLARE</name>
<dbReference type="OrthoDB" id="203073at2759"/>
<evidence type="ECO:0000313" key="12">
    <source>
        <dbReference type="Proteomes" id="UP000240500"/>
    </source>
</evidence>
<keyword evidence="3" id="KW-0963">Cytoplasm</keyword>
<evidence type="ECO:0000256" key="1">
    <source>
        <dbReference type="ARBA" id="ARBA00004230"/>
    </source>
</evidence>
<dbReference type="EMBL" id="LT969568">
    <property type="protein sequence ID" value="SOV76791.1"/>
    <property type="molecule type" value="Genomic_DNA"/>
</dbReference>
<evidence type="ECO:0000256" key="8">
    <source>
        <dbReference type="ARBA" id="ARBA00023273"/>
    </source>
</evidence>
<feature type="transmembrane region" description="Helical" evidence="10">
    <location>
        <begin position="1487"/>
        <end position="1504"/>
    </location>
</feature>
<feature type="region of interest" description="Disordered" evidence="9">
    <location>
        <begin position="766"/>
        <end position="787"/>
    </location>
</feature>
<gene>
    <name evidence="11" type="ORF">PRG01_0514000</name>
</gene>
<keyword evidence="10" id="KW-0472">Membrane</keyword>
<dbReference type="Gene3D" id="2.20.110.10">
    <property type="entry name" value="Histone H3 K4-specific methyltransferase SET7/9 N-terminal domain"/>
    <property type="match status" value="1"/>
</dbReference>
<dbReference type="PANTHER" id="PTHR46613:SF1">
    <property type="entry name" value="RADIAL SPOKE HEAD 10 HOMOLOG B-RELATED"/>
    <property type="match status" value="1"/>
</dbReference>
<evidence type="ECO:0000256" key="6">
    <source>
        <dbReference type="ARBA" id="ARBA00023069"/>
    </source>
</evidence>
<dbReference type="SMART" id="SM00698">
    <property type="entry name" value="MORN"/>
    <property type="match status" value="5"/>
</dbReference>
<evidence type="ECO:0000256" key="2">
    <source>
        <dbReference type="ARBA" id="ARBA00004430"/>
    </source>
</evidence>
<dbReference type="VEuPathDB" id="PlasmoDB:PRCDC_0513800"/>